<dbReference type="CDD" id="cd03135">
    <property type="entry name" value="GATase1_DJ-1"/>
    <property type="match status" value="1"/>
</dbReference>
<dbReference type="EMBL" id="CP018799">
    <property type="protein sequence ID" value="ATX80146.1"/>
    <property type="molecule type" value="Genomic_DNA"/>
</dbReference>
<organism evidence="2 3">
    <name type="scientific">Mariprofundus aestuarium</name>
    <dbReference type="NCBI Taxonomy" id="1921086"/>
    <lineage>
        <taxon>Bacteria</taxon>
        <taxon>Pseudomonadati</taxon>
        <taxon>Pseudomonadota</taxon>
        <taxon>Candidatius Mariprofundia</taxon>
        <taxon>Mariprofundales</taxon>
        <taxon>Mariprofundaceae</taxon>
        <taxon>Mariprofundus</taxon>
    </lineage>
</organism>
<sequence length="184" mass="19714">MAKVLVPFTNGVEEVEFVAVVDLLRRAGVEVCTASLDGEPVTGRSNITIEADAALAEVMNQEWDMVVLPGGLPNAHLLRDDANVKAVVTRMRSERKSIAAICAAPTALAAYGITAGMRVTSYPSFQSEMEQLQPSSVYVDDVVVEDDFLITSRGAGTAVEFSLRLIARLCGEQKAEEIKLSIVG</sequence>
<dbReference type="InterPro" id="IPR050325">
    <property type="entry name" value="Prot/Nucl_acid_deglycase"/>
</dbReference>
<evidence type="ECO:0000259" key="1">
    <source>
        <dbReference type="Pfam" id="PF01965"/>
    </source>
</evidence>
<dbReference type="SUPFAM" id="SSF52317">
    <property type="entry name" value="Class I glutamine amidotransferase-like"/>
    <property type="match status" value="1"/>
</dbReference>
<dbReference type="InterPro" id="IPR006287">
    <property type="entry name" value="DJ-1"/>
</dbReference>
<keyword evidence="3" id="KW-1185">Reference proteome</keyword>
<dbReference type="GO" id="GO:0005737">
    <property type="term" value="C:cytoplasm"/>
    <property type="evidence" value="ECO:0007669"/>
    <property type="project" value="TreeGrafter"/>
</dbReference>
<dbReference type="Gene3D" id="3.40.50.880">
    <property type="match status" value="1"/>
</dbReference>
<dbReference type="Pfam" id="PF01965">
    <property type="entry name" value="DJ-1_PfpI"/>
    <property type="match status" value="1"/>
</dbReference>
<dbReference type="Proteomes" id="UP000231701">
    <property type="component" value="Chromosome"/>
</dbReference>
<dbReference type="KEGG" id="maes:Ga0123461_1733"/>
<gene>
    <name evidence="2" type="ORF">Ga0123461_1733</name>
</gene>
<dbReference type="PANTHER" id="PTHR48094">
    <property type="entry name" value="PROTEIN/NUCLEIC ACID DEGLYCASE DJ-1-RELATED"/>
    <property type="match status" value="1"/>
</dbReference>
<dbReference type="AlphaFoldDB" id="A0A2K8L795"/>
<evidence type="ECO:0000313" key="2">
    <source>
        <dbReference type="EMBL" id="ATX80146.1"/>
    </source>
</evidence>
<protein>
    <submittedName>
        <fullName evidence="2">4-methyl-5(B-hydroxyethyl)-thiazole monophosphate biosynthesis</fullName>
    </submittedName>
</protein>
<dbReference type="RefSeq" id="WP_100277954.1">
    <property type="nucleotide sequence ID" value="NZ_CP018799.1"/>
</dbReference>
<dbReference type="InterPro" id="IPR002818">
    <property type="entry name" value="DJ-1/PfpI"/>
</dbReference>
<dbReference type="InterPro" id="IPR029062">
    <property type="entry name" value="Class_I_gatase-like"/>
</dbReference>
<dbReference type="NCBIfam" id="TIGR01383">
    <property type="entry name" value="not_thiJ"/>
    <property type="match status" value="1"/>
</dbReference>
<proteinExistence type="predicted"/>
<feature type="domain" description="DJ-1/PfpI" evidence="1">
    <location>
        <begin position="2"/>
        <end position="167"/>
    </location>
</feature>
<dbReference type="OrthoDB" id="9803764at2"/>
<reference evidence="2 3" key="1">
    <citation type="submission" date="2016-12" db="EMBL/GenBank/DDBJ databases">
        <title>Isolation and genomic insights into novel planktonic Zetaproteobacteria from stratified waters of the Chesapeake Bay.</title>
        <authorList>
            <person name="McAllister S.M."/>
            <person name="Kato S."/>
            <person name="Chan C.S."/>
            <person name="Chiu B.K."/>
            <person name="Field E.K."/>
        </authorList>
    </citation>
    <scope>NUCLEOTIDE SEQUENCE [LARGE SCALE GENOMIC DNA]</scope>
    <source>
        <strain evidence="2 3">CP-5</strain>
    </source>
</reference>
<evidence type="ECO:0000313" key="3">
    <source>
        <dbReference type="Proteomes" id="UP000231701"/>
    </source>
</evidence>
<accession>A0A2K8L795</accession>
<name>A0A2K8L795_MARES</name>
<dbReference type="PANTHER" id="PTHR48094:SF12">
    <property type="entry name" value="PARKINSON DISEASE PROTEIN 7 HOMOLOG"/>
    <property type="match status" value="1"/>
</dbReference>